<comment type="subcellular location">
    <subcellularLocation>
        <location evidence="1">Membrane</location>
    </subcellularLocation>
</comment>
<feature type="domain" description="Cadherin" evidence="10">
    <location>
        <begin position="1148"/>
        <end position="1243"/>
    </location>
</feature>
<feature type="signal peptide" evidence="9">
    <location>
        <begin position="1"/>
        <end position="22"/>
    </location>
</feature>
<feature type="domain" description="Cadherin" evidence="10">
    <location>
        <begin position="629"/>
        <end position="756"/>
    </location>
</feature>
<accession>A0A7H1D3E8</accession>
<organism evidence="11">
    <name type="scientific">Cnaphalocrocis medinalis</name>
    <name type="common">Rice leaffolder moth</name>
    <dbReference type="NCBI Taxonomy" id="437488"/>
    <lineage>
        <taxon>Eukaryota</taxon>
        <taxon>Metazoa</taxon>
        <taxon>Ecdysozoa</taxon>
        <taxon>Arthropoda</taxon>
        <taxon>Hexapoda</taxon>
        <taxon>Insecta</taxon>
        <taxon>Pterygota</taxon>
        <taxon>Neoptera</taxon>
        <taxon>Endopterygota</taxon>
        <taxon>Lepidoptera</taxon>
        <taxon>Glossata</taxon>
        <taxon>Ditrysia</taxon>
        <taxon>Pyraloidea</taxon>
        <taxon>Crambidae</taxon>
        <taxon>Pyraustinae</taxon>
        <taxon>Cnaphalocrocis</taxon>
    </lineage>
</organism>
<dbReference type="GO" id="GO:0005886">
    <property type="term" value="C:plasma membrane"/>
    <property type="evidence" value="ECO:0007669"/>
    <property type="project" value="InterPro"/>
</dbReference>
<dbReference type="PANTHER" id="PTHR24026">
    <property type="entry name" value="FAT ATYPICAL CADHERIN-RELATED"/>
    <property type="match status" value="1"/>
</dbReference>
<sequence length="1725" mass="192816">MGVDTRLAAAVLLLTIAPAVFTQERPSCTYMVQIPRPDTPVFPDQDFTGVTWSQRPLIPADSREDLCMDEWVVSVSTQVIFLEEEIEGEVTIARLNYQGTETPEIGAFLAGSLPNLGPVIRRVGNEWHLVVTQRQDFENPIMRDYMFRLNIPGETLSPLVSLEIVNIDDNPPIIEVFQACQVDELGEPRATDCVYTVRDADGQISTSVMSFRVESNRPSDEQIFVMKGANVENDWFTMTMTVHITEPLNFETNALHVFNVIATDSRPNHQTASMMIQVQNVEHRPPRWVNIFSVQQFDEKTVQQFPLQAIDGDTGIDKPIDYKLIKDPADDFFSLEVLPGGRSGAILHVDKIDRDTLMREVFQVTIVAFKYDNEAFSTAREVVIIVNDINDQWPLPLQTTPYTISIMEETPLTLNFATPFGFHDRDLGENAQYTVTLEDDYPPGAASAFQINPNVGYQQQTFIMSTVNHSMLDFEVPEFQTIRIKVIATDNNNTNFVGVATVEISLINWNDELPIFSESSYTASFKETVGKGFAVATIPATDRDIDDRVEHSLMGNAGEYLSIDKDSGAIIVSVDEAFDYHRQNVLFVQIRADDTLGEPYNTATTQLVIQLEDVNNTPPTLRLPRGSPSVEENVPDGYIITQEIHATDPDTTAKLVFEIDWDSTWATKQGRETPEEEFKNCVEIKTLYQNPEQLGTAYGQLVVREIRDGVTIDFEEFEVLYLTVRVRDLNTELQDDYDESTFTLRIIDMNDNMPLFDEGTLEQNLRVREVSASGVVIGSVLATDIDGPLYNRVRYTIVPRNDTPVGLVKIDFNNGQIAVDEDGAIDADVPPRQYLYYTVIASDRCYETDQSLCPPDPTYWETMEDIQIEILDTNNKVPEADYERFNVTVYVWENATTGDEVVQLYSSDLDRDEIYNTVRYQINYAVNARLRPFFSVDQDSGLVVVDYTTDEVLDRDGDEPKHTIFLNFIDNFHSEGDGRRNQYDTQVEVILLDVNDNAPEMPSPEELFWDNVSENLLEGVRLSPHIYAPDRDEPDTDNSRVGYRILALAVTDRPGLDVPDLFTMVQIQNITGELETALPLRGYWGTYQIHIEAFDHGHPQQFSDEVYRLTIQPYNFHSPVFQFPLHDSTIRLATELTTENGQLTTASGQFLDRIHATDEDGLHAGKVTFQVQGNEEATEYFNVVNSPDGDNTGTLVLLKTFPEEIREFRITIRATDGGTDPGPLSTDSAFTVIFVPSRGDPVFNMSSTPVAFIEGIAGMEQSFQLPQAEDIKNFACTDDCFNIYYRIIDGNNEGLFSLEPSTNVIRLVRELDREAAATHTIMVAASNSPDATNQPLQASILVVNINVREANPRPIFERELYTAGISTADSIGRELLTVKATHSEDATVTYTIDQASMQVDSSLEAVRESAFALNAATGALALNMQPTAAMHGMFDFLVLATDPANANDTTQVKVYLISSLNRVTFIFVNTLEEVEAHRDFIAQTFTAGFSMTCNIDEVVPHSDSNGVAREDVSEVRGHFIRGNVPVLATEIEELRSDTLLLRNIQHSLSANLLLLQDFVTDASPDGGADSATTTLYVLAALSALLAALCLVLLLTFFIRTRELNRRLQALSMTKYGSVDSGLNRVGLAPGTNKHAVEGSNPIWNEAIKAPDFDAISDLSGDSDLIGIEDLPQFREDYFPPADTNSATLIAVHPRGGDEGLATHENNFGFNTSPFSQDFTNKQFNR</sequence>
<keyword evidence="3" id="KW-0677">Repeat</keyword>
<keyword evidence="2 8" id="KW-0812">Transmembrane</keyword>
<evidence type="ECO:0000256" key="6">
    <source>
        <dbReference type="ARBA" id="ARBA00023136"/>
    </source>
</evidence>
<dbReference type="GO" id="GO:0007156">
    <property type="term" value="P:homophilic cell adhesion via plasma membrane adhesion molecules"/>
    <property type="evidence" value="ECO:0007669"/>
    <property type="project" value="InterPro"/>
</dbReference>
<evidence type="ECO:0000256" key="3">
    <source>
        <dbReference type="ARBA" id="ARBA00022737"/>
    </source>
</evidence>
<evidence type="ECO:0000256" key="2">
    <source>
        <dbReference type="ARBA" id="ARBA00022692"/>
    </source>
</evidence>
<feature type="domain" description="Cadherin" evidence="10">
    <location>
        <begin position="883"/>
        <end position="1001"/>
    </location>
</feature>
<dbReference type="SUPFAM" id="SSF49313">
    <property type="entry name" value="Cadherin-like"/>
    <property type="match status" value="10"/>
</dbReference>
<feature type="domain" description="Cadherin" evidence="10">
    <location>
        <begin position="759"/>
        <end position="880"/>
    </location>
</feature>
<keyword evidence="4 7" id="KW-0106">Calcium</keyword>
<dbReference type="SMART" id="SM00112">
    <property type="entry name" value="CA"/>
    <property type="match status" value="11"/>
</dbReference>
<feature type="domain" description="Cadherin" evidence="10">
    <location>
        <begin position="195"/>
        <end position="288"/>
    </location>
</feature>
<dbReference type="GO" id="GO:0005509">
    <property type="term" value="F:calcium ion binding"/>
    <property type="evidence" value="ECO:0007669"/>
    <property type="project" value="UniProtKB-UniRule"/>
</dbReference>
<protein>
    <submittedName>
        <fullName evidence="11">Cadherin</fullName>
    </submittedName>
</protein>
<evidence type="ECO:0000256" key="9">
    <source>
        <dbReference type="SAM" id="SignalP"/>
    </source>
</evidence>
<proteinExistence type="evidence at transcript level"/>
<dbReference type="PROSITE" id="PS50268">
    <property type="entry name" value="CADHERIN_2"/>
    <property type="match status" value="10"/>
</dbReference>
<evidence type="ECO:0000259" key="10">
    <source>
        <dbReference type="PROSITE" id="PS50268"/>
    </source>
</evidence>
<dbReference type="PROSITE" id="PS00232">
    <property type="entry name" value="CADHERIN_1"/>
    <property type="match status" value="2"/>
</dbReference>
<feature type="transmembrane region" description="Helical" evidence="8">
    <location>
        <begin position="1575"/>
        <end position="1598"/>
    </location>
</feature>
<evidence type="ECO:0000313" key="11">
    <source>
        <dbReference type="EMBL" id="QNS31153.1"/>
    </source>
</evidence>
<evidence type="ECO:0000256" key="7">
    <source>
        <dbReference type="PROSITE-ProRule" id="PRU00043"/>
    </source>
</evidence>
<dbReference type="Gene3D" id="2.60.40.60">
    <property type="entry name" value="Cadherins"/>
    <property type="match status" value="11"/>
</dbReference>
<feature type="domain" description="Cadherin" evidence="10">
    <location>
        <begin position="1012"/>
        <end position="1121"/>
    </location>
</feature>
<dbReference type="EMBL" id="MN796259">
    <property type="protein sequence ID" value="QNS31153.1"/>
    <property type="molecule type" value="mRNA"/>
</dbReference>
<evidence type="ECO:0000256" key="5">
    <source>
        <dbReference type="ARBA" id="ARBA00022989"/>
    </source>
</evidence>
<name>A0A7H1D3E8_CNAME</name>
<dbReference type="PANTHER" id="PTHR24026:SF126">
    <property type="entry name" value="PROTOCADHERIN FAT 4"/>
    <property type="match status" value="1"/>
</dbReference>
<dbReference type="CDD" id="cd11304">
    <property type="entry name" value="Cadherin_repeat"/>
    <property type="match status" value="9"/>
</dbReference>
<dbReference type="Pfam" id="PF00028">
    <property type="entry name" value="Cadherin"/>
    <property type="match status" value="1"/>
</dbReference>
<evidence type="ECO:0000256" key="4">
    <source>
        <dbReference type="ARBA" id="ARBA00022837"/>
    </source>
</evidence>
<dbReference type="InterPro" id="IPR015919">
    <property type="entry name" value="Cadherin-like_sf"/>
</dbReference>
<feature type="domain" description="Cadherin" evidence="10">
    <location>
        <begin position="1283"/>
        <end position="1356"/>
    </location>
</feature>
<evidence type="ECO:0000256" key="1">
    <source>
        <dbReference type="ARBA" id="ARBA00004370"/>
    </source>
</evidence>
<dbReference type="PRINTS" id="PR00205">
    <property type="entry name" value="CADHERIN"/>
</dbReference>
<feature type="domain" description="Cadherin" evidence="10">
    <location>
        <begin position="517"/>
        <end position="621"/>
    </location>
</feature>
<evidence type="ECO:0000256" key="8">
    <source>
        <dbReference type="SAM" id="Phobius"/>
    </source>
</evidence>
<reference evidence="11" key="1">
    <citation type="submission" date="2019-12" db="EMBL/GenBank/DDBJ databases">
        <authorList>
            <person name="Zhong J."/>
            <person name="Zhang X."/>
            <person name="Gao M."/>
            <person name="Zhu Q."/>
            <person name="Liu X."/>
        </authorList>
    </citation>
    <scope>NUCLEOTIDE SEQUENCE</scope>
</reference>
<dbReference type="InterPro" id="IPR002126">
    <property type="entry name" value="Cadherin-like_dom"/>
</dbReference>
<feature type="chain" id="PRO_5028938061" evidence="9">
    <location>
        <begin position="23"/>
        <end position="1725"/>
    </location>
</feature>
<keyword evidence="9" id="KW-0732">Signal</keyword>
<feature type="domain" description="Cadherin" evidence="10">
    <location>
        <begin position="398"/>
        <end position="516"/>
    </location>
</feature>
<dbReference type="SMR" id="A0A7H1D3E8"/>
<dbReference type="InterPro" id="IPR020894">
    <property type="entry name" value="Cadherin_CS"/>
</dbReference>
<feature type="domain" description="Cadherin" evidence="10">
    <location>
        <begin position="307"/>
        <end position="403"/>
    </location>
</feature>
<keyword evidence="6 8" id="KW-0472">Membrane</keyword>
<keyword evidence="5 8" id="KW-1133">Transmembrane helix</keyword>